<gene>
    <name evidence="1" type="ORF">QAD02_011418</name>
</gene>
<comment type="caution">
    <text evidence="1">The sequence shown here is derived from an EMBL/GenBank/DDBJ whole genome shotgun (WGS) entry which is preliminary data.</text>
</comment>
<dbReference type="EMBL" id="CM056742">
    <property type="protein sequence ID" value="KAJ8675632.1"/>
    <property type="molecule type" value="Genomic_DNA"/>
</dbReference>
<accession>A0ACC2NWY9</accession>
<evidence type="ECO:0000313" key="1">
    <source>
        <dbReference type="EMBL" id="KAJ8675632.1"/>
    </source>
</evidence>
<proteinExistence type="predicted"/>
<dbReference type="Proteomes" id="UP001239111">
    <property type="component" value="Chromosome 2"/>
</dbReference>
<evidence type="ECO:0000313" key="2">
    <source>
        <dbReference type="Proteomes" id="UP001239111"/>
    </source>
</evidence>
<keyword evidence="2" id="KW-1185">Reference proteome</keyword>
<protein>
    <submittedName>
        <fullName evidence="1">Uncharacterized protein</fullName>
    </submittedName>
</protein>
<sequence length="760" mass="87669">MKLKKGNVIGKMAKKHVLKKGKKNLAKITTDEFMNQDFENDDDDEKPKTQNGSTKLKKVKKSSQFGVPTKSLKVTKNPKTDITKSAKKMKKKQVSDEQQDANDSDSGASDLDPDEHKKSLMNLKDFDPEFFNYLKTHDSKLLDFNIDDDDDDVSAGGDEMRHIPDDDLEVASDESDYEGDGETTETSGGAIKVNLKLIKTWQEELQTDKSAKTIKCVVEAFHAALEMVCDTEPTTKYRVDGGAIFNEIVQLCVMLLPTAFKKFLKLGEGTRFEAHKAKRFPKVKRLLKSYLSDLIRVLENISSADIISVQLKHLHQMLPYTQSFSSLRKPLLRVLLKFWSKAEDETVRVLAFMCIVKIGTSQVGILHGLSKTMYIKYVENSKFVSPTTLPGINFMRRSLVEIYSINNEVSYQNAFLYIRQLAIHLRNALTLKKKEHFQAVYNWQYVNSLWFWSELITVTRQGTMMRSLLYPLVQVIIGVIKLIPTWQYYPLRFHCIKMLINISKQTGVVIPILPFLTQILEDYDFNKRHKVVSMKPMSLMCLLRVSKSQGKENAYKDALIENMYELILECAAKDSHYVYFPDMYVLCVVKLKEFLKKCHVANYCRKMKQLLDKIEEGRQYLANERARQTFELTDKQAIECWEARMKQANPPVVKFYDSWIKVHQSQKLKLLTQNEANAADFGVPSIKRKRQQQSNAARDSDEDSDNDIPVEEMERRLEKDRQRKKEKKNKTKKAKLGKEVELPTSGDDDIVEDIKGDEWD</sequence>
<reference evidence="1" key="1">
    <citation type="submission" date="2023-04" db="EMBL/GenBank/DDBJ databases">
        <title>A chromosome-level genome assembly of the parasitoid wasp Eretmocerus hayati.</title>
        <authorList>
            <person name="Zhong Y."/>
            <person name="Liu S."/>
            <person name="Liu Y."/>
        </authorList>
    </citation>
    <scope>NUCLEOTIDE SEQUENCE</scope>
    <source>
        <strain evidence="1">ZJU_SS_LIU_2023</strain>
    </source>
</reference>
<name>A0ACC2NWY9_9HYME</name>
<organism evidence="1 2">
    <name type="scientific">Eretmocerus hayati</name>
    <dbReference type="NCBI Taxonomy" id="131215"/>
    <lineage>
        <taxon>Eukaryota</taxon>
        <taxon>Metazoa</taxon>
        <taxon>Ecdysozoa</taxon>
        <taxon>Arthropoda</taxon>
        <taxon>Hexapoda</taxon>
        <taxon>Insecta</taxon>
        <taxon>Pterygota</taxon>
        <taxon>Neoptera</taxon>
        <taxon>Endopterygota</taxon>
        <taxon>Hymenoptera</taxon>
        <taxon>Apocrita</taxon>
        <taxon>Proctotrupomorpha</taxon>
        <taxon>Chalcidoidea</taxon>
        <taxon>Aphelinidae</taxon>
        <taxon>Aphelininae</taxon>
        <taxon>Eretmocerus</taxon>
    </lineage>
</organism>